<keyword evidence="6" id="KW-0732">Signal</keyword>
<protein>
    <recommendedName>
        <fullName evidence="4">Phenoloxidase-activating factor 2</fullName>
    </recommendedName>
    <alternativeName>
        <fullName evidence="5">Prophenoloxidase-activating factor II</fullName>
    </alternativeName>
</protein>
<sequence length="394" mass="43884">MLCFVSSVTLLILNIVLVHSSIFPQQLNENPSKYDERLRSFARSKRYLGLQKHYKINRRYQECMGPGDVPGHCKHAAFCEMNVLGYSKGSLDYLCVITEMHVGVCCPDDVLISKLTGSRIVMDLPAGARDYDDDEELSTSGCGITYGSKDQVSVGAERQSRQWPWLAALYRPGDVQLSFCGGAVITDQHILTAAHCVHSGSKTNIRVRLGEYNFMQIGETRARDYGVKDIIEHKEYDPATYLNDIAIITLDQPTIFDTYIWPICLPPINGSYVNETVIIAGWGQQNYSGPTSAVLREVEVPVWEQEKCVESFTQRITENNLCAAAYEGGKDSCLGDSGCPLLYKLNNGRWTTIGIVSWGIGCGNKDQPGIYTRVDKYIPWIVAHTIAEQLVSLS</sequence>
<dbReference type="PROSITE" id="PS00134">
    <property type="entry name" value="TRYPSIN_HIS"/>
    <property type="match status" value="1"/>
</dbReference>
<dbReference type="InterPro" id="IPR001314">
    <property type="entry name" value="Peptidase_S1A"/>
</dbReference>
<dbReference type="GO" id="GO:0006508">
    <property type="term" value="P:proteolysis"/>
    <property type="evidence" value="ECO:0007669"/>
    <property type="project" value="InterPro"/>
</dbReference>
<evidence type="ECO:0000313" key="8">
    <source>
        <dbReference type="EMBL" id="KAK5639467.1"/>
    </source>
</evidence>
<gene>
    <name evidence="8" type="ORF">RI129_011959</name>
</gene>
<dbReference type="FunFam" id="2.40.10.10:FF:000038">
    <property type="entry name" value="Serine protease"/>
    <property type="match status" value="1"/>
</dbReference>
<keyword evidence="2" id="KW-0964">Secreted</keyword>
<dbReference type="InterPro" id="IPR018114">
    <property type="entry name" value="TRYPSIN_HIS"/>
</dbReference>
<keyword evidence="3" id="KW-1015">Disulfide bond</keyword>
<keyword evidence="9" id="KW-1185">Reference proteome</keyword>
<evidence type="ECO:0000256" key="4">
    <source>
        <dbReference type="ARBA" id="ARBA00068096"/>
    </source>
</evidence>
<dbReference type="Gene3D" id="2.40.10.10">
    <property type="entry name" value="Trypsin-like serine proteases"/>
    <property type="match status" value="1"/>
</dbReference>
<evidence type="ECO:0000256" key="1">
    <source>
        <dbReference type="ARBA" id="ARBA00004613"/>
    </source>
</evidence>
<evidence type="ECO:0000259" key="7">
    <source>
        <dbReference type="PROSITE" id="PS50240"/>
    </source>
</evidence>
<feature type="chain" id="PRO_5042981910" description="Phenoloxidase-activating factor 2" evidence="6">
    <location>
        <begin position="21"/>
        <end position="394"/>
    </location>
</feature>
<organism evidence="8 9">
    <name type="scientific">Pyrocoelia pectoralis</name>
    <dbReference type="NCBI Taxonomy" id="417401"/>
    <lineage>
        <taxon>Eukaryota</taxon>
        <taxon>Metazoa</taxon>
        <taxon>Ecdysozoa</taxon>
        <taxon>Arthropoda</taxon>
        <taxon>Hexapoda</taxon>
        <taxon>Insecta</taxon>
        <taxon>Pterygota</taxon>
        <taxon>Neoptera</taxon>
        <taxon>Endopterygota</taxon>
        <taxon>Coleoptera</taxon>
        <taxon>Polyphaga</taxon>
        <taxon>Elateriformia</taxon>
        <taxon>Elateroidea</taxon>
        <taxon>Lampyridae</taxon>
        <taxon>Lampyrinae</taxon>
        <taxon>Pyrocoelia</taxon>
    </lineage>
</organism>
<comment type="caution">
    <text evidence="8">The sequence shown here is derived from an EMBL/GenBank/DDBJ whole genome shotgun (WGS) entry which is preliminary data.</text>
</comment>
<dbReference type="Proteomes" id="UP001329430">
    <property type="component" value="Chromosome 9"/>
</dbReference>
<comment type="subcellular location">
    <subcellularLocation>
        <location evidence="1">Secreted</location>
    </subcellularLocation>
</comment>
<name>A0AAN7ZDG4_9COLE</name>
<evidence type="ECO:0000256" key="6">
    <source>
        <dbReference type="SAM" id="SignalP"/>
    </source>
</evidence>
<evidence type="ECO:0000256" key="2">
    <source>
        <dbReference type="ARBA" id="ARBA00022525"/>
    </source>
</evidence>
<dbReference type="PROSITE" id="PS50240">
    <property type="entry name" value="TRYPSIN_DOM"/>
    <property type="match status" value="1"/>
</dbReference>
<dbReference type="AlphaFoldDB" id="A0AAN7ZDG4"/>
<dbReference type="InterPro" id="IPR043504">
    <property type="entry name" value="Peptidase_S1_PA_chymotrypsin"/>
</dbReference>
<dbReference type="GO" id="GO:0005576">
    <property type="term" value="C:extracellular region"/>
    <property type="evidence" value="ECO:0007669"/>
    <property type="project" value="UniProtKB-SubCell"/>
</dbReference>
<feature type="domain" description="Peptidase S1" evidence="7">
    <location>
        <begin position="144"/>
        <end position="386"/>
    </location>
</feature>
<dbReference type="GO" id="GO:0004252">
    <property type="term" value="F:serine-type endopeptidase activity"/>
    <property type="evidence" value="ECO:0007669"/>
    <property type="project" value="InterPro"/>
</dbReference>
<dbReference type="PANTHER" id="PTHR24252:SF7">
    <property type="entry name" value="HYALIN"/>
    <property type="match status" value="1"/>
</dbReference>
<feature type="signal peptide" evidence="6">
    <location>
        <begin position="1"/>
        <end position="20"/>
    </location>
</feature>
<reference evidence="8 9" key="1">
    <citation type="journal article" date="2024" name="Insects">
        <title>An Improved Chromosome-Level Genome Assembly of the Firefly Pyrocoelia pectoralis.</title>
        <authorList>
            <person name="Fu X."/>
            <person name="Meyer-Rochow V.B."/>
            <person name="Ballantyne L."/>
            <person name="Zhu X."/>
        </authorList>
    </citation>
    <scope>NUCLEOTIDE SEQUENCE [LARGE SCALE GENOMIC DNA]</scope>
    <source>
        <strain evidence="8">XCY_ONT2</strain>
    </source>
</reference>
<dbReference type="InterPro" id="IPR009003">
    <property type="entry name" value="Peptidase_S1_PA"/>
</dbReference>
<dbReference type="Pfam" id="PF00089">
    <property type="entry name" value="Trypsin"/>
    <property type="match status" value="1"/>
</dbReference>
<accession>A0AAN7ZDG4</accession>
<dbReference type="SMART" id="SM00020">
    <property type="entry name" value="Tryp_SPc"/>
    <property type="match status" value="1"/>
</dbReference>
<dbReference type="PRINTS" id="PR00722">
    <property type="entry name" value="CHYMOTRYPSIN"/>
</dbReference>
<dbReference type="PANTHER" id="PTHR24252">
    <property type="entry name" value="ACROSIN-RELATED"/>
    <property type="match status" value="1"/>
</dbReference>
<proteinExistence type="predicted"/>
<dbReference type="EMBL" id="JAVRBK010000009">
    <property type="protein sequence ID" value="KAK5639467.1"/>
    <property type="molecule type" value="Genomic_DNA"/>
</dbReference>
<evidence type="ECO:0000313" key="9">
    <source>
        <dbReference type="Proteomes" id="UP001329430"/>
    </source>
</evidence>
<evidence type="ECO:0000256" key="5">
    <source>
        <dbReference type="ARBA" id="ARBA00076468"/>
    </source>
</evidence>
<dbReference type="CDD" id="cd00190">
    <property type="entry name" value="Tryp_SPc"/>
    <property type="match status" value="1"/>
</dbReference>
<evidence type="ECO:0000256" key="3">
    <source>
        <dbReference type="ARBA" id="ARBA00023157"/>
    </source>
</evidence>
<dbReference type="SUPFAM" id="SSF50494">
    <property type="entry name" value="Trypsin-like serine proteases"/>
    <property type="match status" value="1"/>
</dbReference>
<dbReference type="InterPro" id="IPR001254">
    <property type="entry name" value="Trypsin_dom"/>
</dbReference>